<name>A0A8E2JN54_9PEZI</name>
<dbReference type="Proteomes" id="UP000250140">
    <property type="component" value="Unassembled WGS sequence"/>
</dbReference>
<evidence type="ECO:0000259" key="4">
    <source>
        <dbReference type="Pfam" id="PF22799"/>
    </source>
</evidence>
<evidence type="ECO:0000256" key="1">
    <source>
        <dbReference type="SAM" id="MobiDB-lite"/>
    </source>
</evidence>
<evidence type="ECO:0000256" key="2">
    <source>
        <dbReference type="SAM" id="SignalP"/>
    </source>
</evidence>
<evidence type="ECO:0000259" key="3">
    <source>
        <dbReference type="Pfam" id="PF09792"/>
    </source>
</evidence>
<dbReference type="InterPro" id="IPR018620">
    <property type="entry name" value="Ubiquitin3-bd_protein_But2_C"/>
</dbReference>
<proteinExistence type="predicted"/>
<dbReference type="AlphaFoldDB" id="A0A8E2JN54"/>
<feature type="region of interest" description="Disordered" evidence="1">
    <location>
        <begin position="149"/>
        <end position="274"/>
    </location>
</feature>
<dbReference type="EMBL" id="KV750756">
    <property type="protein sequence ID" value="OCL03359.1"/>
    <property type="molecule type" value="Genomic_DNA"/>
</dbReference>
<evidence type="ECO:0000313" key="6">
    <source>
        <dbReference type="Proteomes" id="UP000250140"/>
    </source>
</evidence>
<evidence type="ECO:0000313" key="5">
    <source>
        <dbReference type="EMBL" id="OCL03359.1"/>
    </source>
</evidence>
<dbReference type="PANTHER" id="PTHR39613">
    <property type="entry name" value="ANCHORED CELL WALL PROTEIN, PUTATIVE (AFU_ORTHOLOGUE AFUA_4G08960)-RELATED"/>
    <property type="match status" value="1"/>
</dbReference>
<reference evidence="5 6" key="1">
    <citation type="journal article" date="2016" name="Nat. Commun.">
        <title>Ectomycorrhizal ecology is imprinted in the genome of the dominant symbiotic fungus Cenococcum geophilum.</title>
        <authorList>
            <consortium name="DOE Joint Genome Institute"/>
            <person name="Peter M."/>
            <person name="Kohler A."/>
            <person name="Ohm R.A."/>
            <person name="Kuo A."/>
            <person name="Krutzmann J."/>
            <person name="Morin E."/>
            <person name="Arend M."/>
            <person name="Barry K.W."/>
            <person name="Binder M."/>
            <person name="Choi C."/>
            <person name="Clum A."/>
            <person name="Copeland A."/>
            <person name="Grisel N."/>
            <person name="Haridas S."/>
            <person name="Kipfer T."/>
            <person name="LaButti K."/>
            <person name="Lindquist E."/>
            <person name="Lipzen A."/>
            <person name="Maire R."/>
            <person name="Meier B."/>
            <person name="Mihaltcheva S."/>
            <person name="Molinier V."/>
            <person name="Murat C."/>
            <person name="Poggeler S."/>
            <person name="Quandt C.A."/>
            <person name="Sperisen C."/>
            <person name="Tritt A."/>
            <person name="Tisserant E."/>
            <person name="Crous P.W."/>
            <person name="Henrissat B."/>
            <person name="Nehls U."/>
            <person name="Egli S."/>
            <person name="Spatafora J.W."/>
            <person name="Grigoriev I.V."/>
            <person name="Martin F.M."/>
        </authorList>
    </citation>
    <scope>NUCLEOTIDE SEQUENCE [LARGE SCALE GENOMIC DNA]</scope>
    <source>
        <strain evidence="5 6">CBS 207.34</strain>
    </source>
</reference>
<organism evidence="5 6">
    <name type="scientific">Glonium stellatum</name>
    <dbReference type="NCBI Taxonomy" id="574774"/>
    <lineage>
        <taxon>Eukaryota</taxon>
        <taxon>Fungi</taxon>
        <taxon>Dikarya</taxon>
        <taxon>Ascomycota</taxon>
        <taxon>Pezizomycotina</taxon>
        <taxon>Dothideomycetes</taxon>
        <taxon>Pleosporomycetidae</taxon>
        <taxon>Gloniales</taxon>
        <taxon>Gloniaceae</taxon>
        <taxon>Glonium</taxon>
    </lineage>
</organism>
<feature type="compositionally biased region" description="Polar residues" evidence="1">
    <location>
        <begin position="228"/>
        <end position="245"/>
    </location>
</feature>
<feature type="domain" description="Cell wall mannoprotein PIR1-like C-terminal" evidence="4">
    <location>
        <begin position="62"/>
        <end position="134"/>
    </location>
</feature>
<gene>
    <name evidence="5" type="ORF">AOQ84DRAFT_419403</name>
</gene>
<dbReference type="OrthoDB" id="4657524at2759"/>
<feature type="domain" description="Ubiquitin 3 binding protein But2 C-terminal" evidence="3">
    <location>
        <begin position="281"/>
        <end position="421"/>
    </location>
</feature>
<keyword evidence="2" id="KW-0732">Signal</keyword>
<feature type="compositionally biased region" description="Low complexity" evidence="1">
    <location>
        <begin position="149"/>
        <end position="177"/>
    </location>
</feature>
<feature type="compositionally biased region" description="Low complexity" evidence="1">
    <location>
        <begin position="255"/>
        <end position="268"/>
    </location>
</feature>
<accession>A0A8E2JN54</accession>
<feature type="signal peptide" evidence="2">
    <location>
        <begin position="1"/>
        <end position="16"/>
    </location>
</feature>
<feature type="compositionally biased region" description="Low complexity" evidence="1">
    <location>
        <begin position="185"/>
        <end position="198"/>
    </location>
</feature>
<keyword evidence="6" id="KW-1185">Reference proteome</keyword>
<dbReference type="PANTHER" id="PTHR39613:SF1">
    <property type="entry name" value="ANCHORED CELL WALL PROTEIN, PUTATIVE (AFU_ORTHOLOGUE AFUA_4G08960)-RELATED"/>
    <property type="match status" value="1"/>
</dbReference>
<evidence type="ECO:0008006" key="7">
    <source>
        <dbReference type="Google" id="ProtNLM"/>
    </source>
</evidence>
<dbReference type="InterPro" id="IPR054508">
    <property type="entry name" value="PIR1-like_C"/>
</dbReference>
<dbReference type="Pfam" id="PF22799">
    <property type="entry name" value="PIR1-like_C"/>
    <property type="match status" value="1"/>
</dbReference>
<protein>
    <recommendedName>
        <fullName evidence="7">Ubiquitin 3 binding protein But2 C-terminal domain-containing protein</fullName>
    </recommendedName>
</protein>
<sequence length="429" mass="43358">MKKSLIPLALGLGASAALIPRQQCCFQLTASGNASGTVGQLSDGQNRIGGGLRVATYCINNGAIIDSNGRGCILTGPTTQFQCDAGASAQSGFSINAGGGLQYNHVAQFYACPVNDNGEYNLYTTPVSGQTKCVGITLNTGGRCVSAGGQASASSPGVSNGPVGSTSSPTPGFTKSSALVTASEQSSVPAQASSGSSPAPGPTLTEGSVLVVGPTPSEESASLPATALSKSSVAAPSPTTSQGSASAPIPTAPQGSASASPSSPPSGSVGKCPADLKGNYQYPHLIIPINSSQPSTAPGTSYFGQVSSTICSIFNFDIPQSYSGQKCSLVFLFPQQLQLETSSYTISGSGGVEFSKLGSSVSQQTSWSNCPAKESNYGTLDIQPGNSYTIWSGSCPAGQTVAYKMCGTGSLNLRYFQDYNPSPIGLYMR</sequence>
<feature type="chain" id="PRO_5034286798" description="Ubiquitin 3 binding protein But2 C-terminal domain-containing protein" evidence="2">
    <location>
        <begin position="17"/>
        <end position="429"/>
    </location>
</feature>
<dbReference type="Pfam" id="PF09792">
    <property type="entry name" value="But2"/>
    <property type="match status" value="1"/>
</dbReference>